<proteinExistence type="predicted"/>
<dbReference type="InterPro" id="IPR041457">
    <property type="entry name" value="CxC2_KDZ-assoc"/>
</dbReference>
<dbReference type="Pfam" id="PF18803">
    <property type="entry name" value="CxC2"/>
    <property type="match status" value="1"/>
</dbReference>
<protein>
    <recommendedName>
        <fullName evidence="1">CxC2-like cysteine cluster KDZ transposase-associated domain-containing protein</fullName>
    </recommendedName>
</protein>
<reference evidence="2" key="1">
    <citation type="journal article" date="2020" name="Nat. Commun.">
        <title>Large-scale genome sequencing of mycorrhizal fungi provides insights into the early evolution of symbiotic traits.</title>
        <authorList>
            <person name="Miyauchi S."/>
            <person name="Kiss E."/>
            <person name="Kuo A."/>
            <person name="Drula E."/>
            <person name="Kohler A."/>
            <person name="Sanchez-Garcia M."/>
            <person name="Morin E."/>
            <person name="Andreopoulos B."/>
            <person name="Barry K.W."/>
            <person name="Bonito G."/>
            <person name="Buee M."/>
            <person name="Carver A."/>
            <person name="Chen C."/>
            <person name="Cichocki N."/>
            <person name="Clum A."/>
            <person name="Culley D."/>
            <person name="Crous P.W."/>
            <person name="Fauchery L."/>
            <person name="Girlanda M."/>
            <person name="Hayes R.D."/>
            <person name="Keri Z."/>
            <person name="LaButti K."/>
            <person name="Lipzen A."/>
            <person name="Lombard V."/>
            <person name="Magnuson J."/>
            <person name="Maillard F."/>
            <person name="Murat C."/>
            <person name="Nolan M."/>
            <person name="Ohm R.A."/>
            <person name="Pangilinan J."/>
            <person name="Pereira M.F."/>
            <person name="Perotto S."/>
            <person name="Peter M."/>
            <person name="Pfister S."/>
            <person name="Riley R."/>
            <person name="Sitrit Y."/>
            <person name="Stielow J.B."/>
            <person name="Szollosi G."/>
            <person name="Zifcakova L."/>
            <person name="Stursova M."/>
            <person name="Spatafora J.W."/>
            <person name="Tedersoo L."/>
            <person name="Vaario L.M."/>
            <person name="Yamada A."/>
            <person name="Yan M."/>
            <person name="Wang P."/>
            <person name="Xu J."/>
            <person name="Bruns T."/>
            <person name="Baldrian P."/>
            <person name="Vilgalys R."/>
            <person name="Dunand C."/>
            <person name="Henrissat B."/>
            <person name="Grigoriev I.V."/>
            <person name="Hibbett D."/>
            <person name="Nagy L.G."/>
            <person name="Martin F.M."/>
        </authorList>
    </citation>
    <scope>NUCLEOTIDE SEQUENCE</scope>
    <source>
        <strain evidence="2">UH-Tt-Lm1</strain>
    </source>
</reference>
<dbReference type="OrthoDB" id="2804062at2759"/>
<name>A0A9P6H545_9AGAM</name>
<evidence type="ECO:0000259" key="1">
    <source>
        <dbReference type="Pfam" id="PF18803"/>
    </source>
</evidence>
<dbReference type="PANTHER" id="PTHR33096">
    <property type="entry name" value="CXC2 DOMAIN-CONTAINING PROTEIN"/>
    <property type="match status" value="1"/>
</dbReference>
<dbReference type="InterPro" id="IPR040521">
    <property type="entry name" value="KDZ"/>
</dbReference>
<dbReference type="EMBL" id="WIUZ02000028">
    <property type="protein sequence ID" value="KAF9777745.1"/>
    <property type="molecule type" value="Genomic_DNA"/>
</dbReference>
<evidence type="ECO:0000313" key="2">
    <source>
        <dbReference type="EMBL" id="KAF9777745.1"/>
    </source>
</evidence>
<dbReference type="Pfam" id="PF18758">
    <property type="entry name" value="KDZ"/>
    <property type="match status" value="1"/>
</dbReference>
<organism evidence="2 3">
    <name type="scientific">Thelephora terrestris</name>
    <dbReference type="NCBI Taxonomy" id="56493"/>
    <lineage>
        <taxon>Eukaryota</taxon>
        <taxon>Fungi</taxon>
        <taxon>Dikarya</taxon>
        <taxon>Basidiomycota</taxon>
        <taxon>Agaricomycotina</taxon>
        <taxon>Agaricomycetes</taxon>
        <taxon>Thelephorales</taxon>
        <taxon>Thelephoraceae</taxon>
        <taxon>Thelephora</taxon>
    </lineage>
</organism>
<reference evidence="2" key="2">
    <citation type="submission" date="2020-11" db="EMBL/GenBank/DDBJ databases">
        <authorList>
            <consortium name="DOE Joint Genome Institute"/>
            <person name="Kuo A."/>
            <person name="Miyauchi S."/>
            <person name="Kiss E."/>
            <person name="Drula E."/>
            <person name="Kohler A."/>
            <person name="Sanchez-Garcia M."/>
            <person name="Andreopoulos B."/>
            <person name="Barry K.W."/>
            <person name="Bonito G."/>
            <person name="Buee M."/>
            <person name="Carver A."/>
            <person name="Chen C."/>
            <person name="Cichocki N."/>
            <person name="Clum A."/>
            <person name="Culley D."/>
            <person name="Crous P.W."/>
            <person name="Fauchery L."/>
            <person name="Girlanda M."/>
            <person name="Hayes R."/>
            <person name="Keri Z."/>
            <person name="Labutti K."/>
            <person name="Lipzen A."/>
            <person name="Lombard V."/>
            <person name="Magnuson J."/>
            <person name="Maillard F."/>
            <person name="Morin E."/>
            <person name="Murat C."/>
            <person name="Nolan M."/>
            <person name="Ohm R."/>
            <person name="Pangilinan J."/>
            <person name="Pereira M."/>
            <person name="Perotto S."/>
            <person name="Peter M."/>
            <person name="Riley R."/>
            <person name="Sitrit Y."/>
            <person name="Stielow B."/>
            <person name="Szollosi G."/>
            <person name="Zifcakova L."/>
            <person name="Stursova M."/>
            <person name="Spatafora J.W."/>
            <person name="Tedersoo L."/>
            <person name="Vaario L.-M."/>
            <person name="Yamada A."/>
            <person name="Yan M."/>
            <person name="Wang P."/>
            <person name="Xu J."/>
            <person name="Bruns T."/>
            <person name="Baldrian P."/>
            <person name="Vilgalys R."/>
            <person name="Henrissat B."/>
            <person name="Grigoriev I.V."/>
            <person name="Hibbett D."/>
            <person name="Nagy L.G."/>
            <person name="Martin F.M."/>
        </authorList>
    </citation>
    <scope>NUCLEOTIDE SEQUENCE</scope>
    <source>
        <strain evidence="2">UH-Tt-Lm1</strain>
    </source>
</reference>
<accession>A0A9P6H545</accession>
<dbReference type="CDD" id="cd19757">
    <property type="entry name" value="Bbox1"/>
    <property type="match status" value="1"/>
</dbReference>
<gene>
    <name evidence="2" type="ORF">BJ322DRAFT_1015458</name>
</gene>
<evidence type="ECO:0000313" key="3">
    <source>
        <dbReference type="Proteomes" id="UP000736335"/>
    </source>
</evidence>
<keyword evidence="3" id="KW-1185">Reference proteome</keyword>
<feature type="domain" description="CxC2-like cysteine cluster KDZ transposase-associated" evidence="1">
    <location>
        <begin position="83"/>
        <end position="187"/>
    </location>
</feature>
<sequence>MGTWIAHRTTILDELVLCDGLRDHSELPLCSNCLKDTASFKCLDCVQVTLYCSSCTVKRHEHLPLHRIEVWQDSFYQSTSFCELGLHFYIGHHHTSCPSAENVQQILVTDLSGAHHINIQFCLCKEAPGWVGHYRQLLRIGWYPTSFDRPKTAFTFNLLDTYHKLTLQGKLDFYDFYSSILQKTDNCDQRKGIHRYHEISRCVCQWRHLKQIKHGGGAHSPLGLISVPDGEFALECPACPHPGRNIPADWMRAPDNKKWLYSLFLAVDANFRLKLKNRKIKDPEVGSGWAYFVENNRYLEHVSRNTNDTEVSVSGCGSAFHTVNQANTKSTKDYIASGVVACICARHSFMMKNDVLKAPRYINTDYIIASVLKSAAVRDIVISYDIACKWSIHHLERFSERHPDLDIDKFQFTYLIPKFHLPGHSPSCQMDYSFNFTKGVGRTHGETIKQEWAHINLAALSTREMGPGARHLTLDDSWNWWNWKKIIGMGNLLLRSLLKAISMKEKHTAIHNKFDTSFPKDVLIKWADMISCWECDKTNPNPYIHTEKASNVAEVRRRLAEADKQEAQRGHAPDEVPASIFICSGLEMKEQQRQLSSIAQKMSTKSDMQKASIQEKRNILMRQIRRWQQAQLVYMPGATTLSVPAHNYNANNEDPKDLEVPENIHLIVPSKVEPTQRDATCLHRVAEYEQQLRLAQVQDSLIELRHARQIRHTLLMNHQTQITGQGQRANTKSCTIIRSIEERISKFVQHYRAAYNTLVQLDPSGEWQETYLELKDRDNRGPGKEDDERGPGDGSYTFSWIWLANPRAHDASVVVNGGDAASDEEVTDILRVQWTTSQARTARWCEEVELLQEEMRRVVSGLWACLLSVGR</sequence>
<dbReference type="Proteomes" id="UP000736335">
    <property type="component" value="Unassembled WGS sequence"/>
</dbReference>
<dbReference type="AlphaFoldDB" id="A0A9P6H545"/>
<dbReference type="PANTHER" id="PTHR33096:SF1">
    <property type="entry name" value="CXC1-LIKE CYSTEINE CLUSTER ASSOCIATED WITH KDZ TRANSPOSASES DOMAIN-CONTAINING PROTEIN"/>
    <property type="match status" value="1"/>
</dbReference>
<comment type="caution">
    <text evidence="2">The sequence shown here is derived from an EMBL/GenBank/DDBJ whole genome shotgun (WGS) entry which is preliminary data.</text>
</comment>